<proteinExistence type="predicted"/>
<accession>A0ABN8CPJ5</accession>
<gene>
    <name evidence="1" type="ORF">PBS001_LOCUS1263</name>
</gene>
<reference evidence="1 2" key="1">
    <citation type="submission" date="2021-11" db="EMBL/GenBank/DDBJ databases">
        <authorList>
            <person name="Islam A."/>
            <person name="Islam S."/>
            <person name="Flora M.S."/>
            <person name="Rahman M."/>
            <person name="Ziaur R.M."/>
            <person name="Epstein J.H."/>
            <person name="Hassan M."/>
            <person name="Klassen M."/>
            <person name="Woodard K."/>
            <person name="Webb A."/>
            <person name="Webby R.J."/>
            <person name="El Zowalaty M.E."/>
        </authorList>
    </citation>
    <scope>NUCLEOTIDE SEQUENCE [LARGE SCALE GENOMIC DNA]</scope>
    <source>
        <strain evidence="1">Pbs1</strain>
    </source>
</reference>
<comment type="caution">
    <text evidence="1">The sequence shown here is derived from an EMBL/GenBank/DDBJ whole genome shotgun (WGS) entry which is preliminary data.</text>
</comment>
<keyword evidence="2" id="KW-1185">Reference proteome</keyword>
<protein>
    <recommendedName>
        <fullName evidence="3">Protein kinase domain-containing protein</fullName>
    </recommendedName>
</protein>
<dbReference type="SUPFAM" id="SSF56112">
    <property type="entry name" value="Protein kinase-like (PK-like)"/>
    <property type="match status" value="1"/>
</dbReference>
<dbReference type="EMBL" id="CAKLCB010000073">
    <property type="protein sequence ID" value="CAH0514514.1"/>
    <property type="molecule type" value="Genomic_DNA"/>
</dbReference>
<organism evidence="1 2">
    <name type="scientific">Peronospora belbahrii</name>
    <dbReference type="NCBI Taxonomy" id="622444"/>
    <lineage>
        <taxon>Eukaryota</taxon>
        <taxon>Sar</taxon>
        <taxon>Stramenopiles</taxon>
        <taxon>Oomycota</taxon>
        <taxon>Peronosporomycetes</taxon>
        <taxon>Peronosporales</taxon>
        <taxon>Peronosporaceae</taxon>
        <taxon>Peronospora</taxon>
    </lineage>
</organism>
<evidence type="ECO:0008006" key="3">
    <source>
        <dbReference type="Google" id="ProtNLM"/>
    </source>
</evidence>
<dbReference type="InterPro" id="IPR011009">
    <property type="entry name" value="Kinase-like_dom_sf"/>
</dbReference>
<name>A0ABN8CPJ5_9STRA</name>
<dbReference type="Proteomes" id="UP001158986">
    <property type="component" value="Unassembled WGS sequence"/>
</dbReference>
<evidence type="ECO:0000313" key="1">
    <source>
        <dbReference type="EMBL" id="CAH0514514.1"/>
    </source>
</evidence>
<sequence length="151" mass="17109">MNKCRSHERSSRLRLNLTWTTWSETIAYLASDGATGRTANIVRFRDEFLHVRIRVMAQQLFLQLRTRCAVPARNSWVSLTVICHWRTNQLLGVCKIGDFGLSNGAPLADMWSLGIMLFIMFHGLVARVERVAGGTGVFLEVMELWGAKVID</sequence>
<evidence type="ECO:0000313" key="2">
    <source>
        <dbReference type="Proteomes" id="UP001158986"/>
    </source>
</evidence>